<feature type="region of interest" description="Disordered" evidence="6">
    <location>
        <begin position="151"/>
        <end position="250"/>
    </location>
</feature>
<dbReference type="PANTHER" id="PTHR42855">
    <property type="entry name" value="ABC TRANSPORTER ATP-BINDING SUBUNIT"/>
    <property type="match status" value="1"/>
</dbReference>
<evidence type="ECO:0000256" key="1">
    <source>
        <dbReference type="ARBA" id="ARBA00022737"/>
    </source>
</evidence>
<proteinExistence type="inferred from homology"/>
<gene>
    <name evidence="9" type="ORF">QTG54_011726</name>
</gene>
<dbReference type="Gene3D" id="3.40.50.300">
    <property type="entry name" value="P-loop containing nucleotide triphosphate hydrolases"/>
    <property type="match status" value="2"/>
</dbReference>
<evidence type="ECO:0000256" key="5">
    <source>
        <dbReference type="SAM" id="Coils"/>
    </source>
</evidence>
<dbReference type="InterPro" id="IPR003439">
    <property type="entry name" value="ABC_transporter-like_ATP-bd"/>
</dbReference>
<keyword evidence="1" id="KW-0677">Repeat</keyword>
<evidence type="ECO:0000313" key="10">
    <source>
        <dbReference type="Proteomes" id="UP001224775"/>
    </source>
</evidence>
<feature type="chain" id="PRO_5041980345" evidence="7">
    <location>
        <begin position="22"/>
        <end position="939"/>
    </location>
</feature>
<feature type="coiled-coil region" evidence="5">
    <location>
        <begin position="436"/>
        <end position="476"/>
    </location>
</feature>
<dbReference type="GO" id="GO:0016887">
    <property type="term" value="F:ATP hydrolysis activity"/>
    <property type="evidence" value="ECO:0007669"/>
    <property type="project" value="InterPro"/>
</dbReference>
<feature type="region of interest" description="Disordered" evidence="6">
    <location>
        <begin position="49"/>
        <end position="74"/>
    </location>
</feature>
<feature type="signal peptide" evidence="7">
    <location>
        <begin position="1"/>
        <end position="21"/>
    </location>
</feature>
<sequence length="939" mass="103389">MKLVLPRALLLVALGITPSDCFTIPNNPTSSSSAPRVTNFQRTLSSITPIATSSSSSSPESSSTALHAKKKKKTPKDAALAALEAIEAQENAAGGGATTATATALFDDADEPLSKKEQMALEKKNKKNGGAAPPPAEAVVDFDAFLDEPLTKKEQMALEKQRQKEEKKAQKEQERMAAAEKDEMEKNKRKKALKALAEMEAAEKGAGSVNNDDSNDVNSEDAGPPLSKKEMKMAAKKAEKEAQKMAKKDIKRRAKKLGVTVEELEQMENNGDGGADVDEFGIPAAAVNGVNGDAAAPAAAEPAKKGKLTAEERIRKERPPPRIRVMESSQPDYTALRLENIAITFRDQPVLKSATWGVQTGDRIGLVGANGAGKTTQLRILAGELEPTAGDVVKSSKDLRVAMLRQEFIDEIDLTRTLREEFMAVFTEEADIMNSLREAEEELAQMSGSADDADRMQEVLDRMNKLQNKADAKNVNALDSRVSKIMDLMGFEPEEGDYEVSAFSGGWKMRIGLGKVLLQDPNILLLDEPTNHLDLESVEWLEAFLRNQNLPMVIVSHDREFLDQVCTKIVDAEGGICTEYNGNYSKFLQLKKSRMDAWNASYDAQEKKIKEERKWIQKFKLKQPQATKQRSAQLEKLIKSPEYVQKPPFVGKPFRFRFPDAPRLSPEVAEVKGLSHAYGDGANPLFDDSDLFIEKGDRIAIIGPNGSGKSTLLRILMGKEEPDKGAAEFIGSNVYPAYFEQNQADVLDLDKTVVDTVQGESNGQSYNELRALLGQFLFKGDAVEKKVENLSGGEKARLSLCCMMLRESNLLILDEPTNHLDIPAKEMLEEALQHFDGSVVVISHDRYFISKVATTIVAIEDKKLVKYGGDYKFYMDKSKDFKAKVEARYFSGGARIGNAPVVDLEELNKPKKNFGGAKTANMVTRKDKGIKNAKRNKPS</sequence>
<dbReference type="PROSITE" id="PS50893">
    <property type="entry name" value="ABC_TRANSPORTER_2"/>
    <property type="match status" value="2"/>
</dbReference>
<evidence type="ECO:0000256" key="3">
    <source>
        <dbReference type="ARBA" id="ARBA00022840"/>
    </source>
</evidence>
<feature type="compositionally biased region" description="Basic and acidic residues" evidence="6">
    <location>
        <begin position="227"/>
        <end position="248"/>
    </location>
</feature>
<dbReference type="GO" id="GO:0005524">
    <property type="term" value="F:ATP binding"/>
    <property type="evidence" value="ECO:0007669"/>
    <property type="project" value="UniProtKB-KW"/>
</dbReference>
<comment type="similarity">
    <text evidence="4">Belongs to the ABC transporter superfamily. ABCF family. EF3 (TC 3.A.1.121) subfamily.</text>
</comment>
<evidence type="ECO:0000259" key="8">
    <source>
        <dbReference type="PROSITE" id="PS50893"/>
    </source>
</evidence>
<dbReference type="AlphaFoldDB" id="A0AAD8Y1Q6"/>
<dbReference type="Pfam" id="PF12848">
    <property type="entry name" value="ABC_tran_Xtn"/>
    <property type="match status" value="1"/>
</dbReference>
<protein>
    <submittedName>
        <fullName evidence="9">ABC transporter</fullName>
    </submittedName>
</protein>
<dbReference type="InterPro" id="IPR032781">
    <property type="entry name" value="ABC_tran_Xtn"/>
</dbReference>
<dbReference type="FunFam" id="3.40.50.300:FF:000011">
    <property type="entry name" value="Putative ABC transporter ATP-binding component"/>
    <property type="match status" value="1"/>
</dbReference>
<dbReference type="Proteomes" id="UP001224775">
    <property type="component" value="Unassembled WGS sequence"/>
</dbReference>
<keyword evidence="2" id="KW-0547">Nucleotide-binding</keyword>
<evidence type="ECO:0000256" key="6">
    <source>
        <dbReference type="SAM" id="MobiDB-lite"/>
    </source>
</evidence>
<feature type="compositionally biased region" description="Basic and acidic residues" evidence="6">
    <location>
        <begin position="151"/>
        <end position="186"/>
    </location>
</feature>
<keyword evidence="7" id="KW-0732">Signal</keyword>
<evidence type="ECO:0000256" key="7">
    <source>
        <dbReference type="SAM" id="SignalP"/>
    </source>
</evidence>
<keyword evidence="10" id="KW-1185">Reference proteome</keyword>
<dbReference type="InterPro" id="IPR051309">
    <property type="entry name" value="ABCF_ATPase"/>
</dbReference>
<evidence type="ECO:0000256" key="2">
    <source>
        <dbReference type="ARBA" id="ARBA00022741"/>
    </source>
</evidence>
<accession>A0AAD8Y1Q6</accession>
<dbReference type="PANTHER" id="PTHR42855:SF1">
    <property type="entry name" value="ABC TRANSPORTER DOMAIN-CONTAINING PROTEIN"/>
    <property type="match status" value="1"/>
</dbReference>
<dbReference type="SUPFAM" id="SSF52540">
    <property type="entry name" value="P-loop containing nucleoside triphosphate hydrolases"/>
    <property type="match status" value="2"/>
</dbReference>
<keyword evidence="3" id="KW-0067">ATP-binding</keyword>
<organism evidence="9 10">
    <name type="scientific">Skeletonema marinoi</name>
    <dbReference type="NCBI Taxonomy" id="267567"/>
    <lineage>
        <taxon>Eukaryota</taxon>
        <taxon>Sar</taxon>
        <taxon>Stramenopiles</taxon>
        <taxon>Ochrophyta</taxon>
        <taxon>Bacillariophyta</taxon>
        <taxon>Coscinodiscophyceae</taxon>
        <taxon>Thalassiosirophycidae</taxon>
        <taxon>Thalassiosirales</taxon>
        <taxon>Skeletonemataceae</taxon>
        <taxon>Skeletonema</taxon>
        <taxon>Skeletonema marinoi-dohrnii complex</taxon>
    </lineage>
</organism>
<comment type="caution">
    <text evidence="9">The sequence shown here is derived from an EMBL/GenBank/DDBJ whole genome shotgun (WGS) entry which is preliminary data.</text>
</comment>
<dbReference type="PROSITE" id="PS00211">
    <property type="entry name" value="ABC_TRANSPORTER_1"/>
    <property type="match status" value="2"/>
</dbReference>
<feature type="compositionally biased region" description="Low complexity" evidence="6">
    <location>
        <begin position="49"/>
        <end position="66"/>
    </location>
</feature>
<feature type="domain" description="ABC transporter" evidence="8">
    <location>
        <begin position="336"/>
        <end position="599"/>
    </location>
</feature>
<dbReference type="Pfam" id="PF00005">
    <property type="entry name" value="ABC_tran"/>
    <property type="match status" value="2"/>
</dbReference>
<dbReference type="CDD" id="cd03221">
    <property type="entry name" value="ABCF_EF-3"/>
    <property type="match status" value="2"/>
</dbReference>
<feature type="domain" description="ABC transporter" evidence="8">
    <location>
        <begin position="669"/>
        <end position="886"/>
    </location>
</feature>
<dbReference type="FunFam" id="3.40.50.300:FF:000309">
    <property type="entry name" value="ABC transporter ATP-binding protein"/>
    <property type="match status" value="1"/>
</dbReference>
<evidence type="ECO:0000313" key="9">
    <source>
        <dbReference type="EMBL" id="KAK1737440.1"/>
    </source>
</evidence>
<keyword evidence="5" id="KW-0175">Coiled coil</keyword>
<dbReference type="InterPro" id="IPR017871">
    <property type="entry name" value="ABC_transporter-like_CS"/>
</dbReference>
<dbReference type="GO" id="GO:0003676">
    <property type="term" value="F:nucleic acid binding"/>
    <property type="evidence" value="ECO:0007669"/>
    <property type="project" value="UniProtKB-ARBA"/>
</dbReference>
<dbReference type="EMBL" id="JATAAI010000025">
    <property type="protein sequence ID" value="KAK1737440.1"/>
    <property type="molecule type" value="Genomic_DNA"/>
</dbReference>
<feature type="compositionally biased region" description="Low complexity" evidence="6">
    <location>
        <begin position="194"/>
        <end position="212"/>
    </location>
</feature>
<reference evidence="9" key="1">
    <citation type="submission" date="2023-06" db="EMBL/GenBank/DDBJ databases">
        <title>Survivors Of The Sea: Transcriptome response of Skeletonema marinoi to long-term dormancy.</title>
        <authorList>
            <person name="Pinder M.I.M."/>
            <person name="Kourtchenko O."/>
            <person name="Robertson E.K."/>
            <person name="Larsson T."/>
            <person name="Maumus F."/>
            <person name="Osuna-Cruz C.M."/>
            <person name="Vancaester E."/>
            <person name="Stenow R."/>
            <person name="Vandepoele K."/>
            <person name="Ploug H."/>
            <person name="Bruchert V."/>
            <person name="Godhe A."/>
            <person name="Topel M."/>
        </authorList>
    </citation>
    <scope>NUCLEOTIDE SEQUENCE</scope>
    <source>
        <strain evidence="9">R05AC</strain>
    </source>
</reference>
<evidence type="ECO:0000256" key="4">
    <source>
        <dbReference type="ARBA" id="ARBA00061344"/>
    </source>
</evidence>
<dbReference type="InterPro" id="IPR027417">
    <property type="entry name" value="P-loop_NTPase"/>
</dbReference>
<name>A0AAD8Y1Q6_9STRA</name>
<dbReference type="SMART" id="SM00382">
    <property type="entry name" value="AAA"/>
    <property type="match status" value="2"/>
</dbReference>
<dbReference type="InterPro" id="IPR003593">
    <property type="entry name" value="AAA+_ATPase"/>
</dbReference>